<protein>
    <submittedName>
        <fullName evidence="1">Uncharacterized protein</fullName>
    </submittedName>
</protein>
<organism evidence="1 2">
    <name type="scientific">Paraburkholderia phenazinium</name>
    <dbReference type="NCBI Taxonomy" id="60549"/>
    <lineage>
        <taxon>Bacteria</taxon>
        <taxon>Pseudomonadati</taxon>
        <taxon>Pseudomonadota</taxon>
        <taxon>Betaproteobacteria</taxon>
        <taxon>Burkholderiales</taxon>
        <taxon>Burkholderiaceae</taxon>
        <taxon>Paraburkholderia</taxon>
    </lineage>
</organism>
<dbReference type="EMBL" id="FNCJ01000003">
    <property type="protein sequence ID" value="SDG36363.1"/>
    <property type="molecule type" value="Genomic_DNA"/>
</dbReference>
<proteinExistence type="predicted"/>
<dbReference type="Proteomes" id="UP000199706">
    <property type="component" value="Unassembled WGS sequence"/>
</dbReference>
<evidence type="ECO:0000313" key="1">
    <source>
        <dbReference type="EMBL" id="SDG36363.1"/>
    </source>
</evidence>
<gene>
    <name evidence="1" type="ORF">SAMN05216466_10380</name>
</gene>
<evidence type="ECO:0000313" key="2">
    <source>
        <dbReference type="Proteomes" id="UP000199706"/>
    </source>
</evidence>
<accession>A0A1G7TM00</accession>
<name>A0A1G7TM00_9BURK</name>
<dbReference type="RefSeq" id="WP_143016526.1">
    <property type="nucleotide sequence ID" value="NZ_CADERL010000022.1"/>
</dbReference>
<dbReference type="AlphaFoldDB" id="A0A1G7TM00"/>
<reference evidence="1 2" key="1">
    <citation type="submission" date="2016-10" db="EMBL/GenBank/DDBJ databases">
        <authorList>
            <person name="de Groot N.N."/>
        </authorList>
    </citation>
    <scope>NUCLEOTIDE SEQUENCE [LARGE SCALE GENOMIC DNA]</scope>
    <source>
        <strain evidence="1 2">LMG 2247</strain>
    </source>
</reference>
<sequence>MREFVSEAQKMAQSVSWFIPRTRSKLWLSKRLWSWLPQLTLKELMIEHPARIASMVELKQYA</sequence>